<feature type="transmembrane region" description="Helical" evidence="1">
    <location>
        <begin position="157"/>
        <end position="177"/>
    </location>
</feature>
<organism evidence="2 3">
    <name type="scientific">Kurthia gibsonii</name>
    <dbReference type="NCBI Taxonomy" id="33946"/>
    <lineage>
        <taxon>Bacteria</taxon>
        <taxon>Bacillati</taxon>
        <taxon>Bacillota</taxon>
        <taxon>Bacilli</taxon>
        <taxon>Bacillales</taxon>
        <taxon>Caryophanaceae</taxon>
        <taxon>Kurthia</taxon>
    </lineage>
</organism>
<reference evidence="2 3" key="1">
    <citation type="submission" date="2024-04" db="EMBL/GenBank/DDBJ databases">
        <authorList>
            <person name="Wu Y.S."/>
            <person name="Zhang L."/>
        </authorList>
    </citation>
    <scope>NUCLEOTIDE SEQUENCE [LARGE SCALE GENOMIC DNA]</scope>
    <source>
        <strain evidence="2 3">KG-01</strain>
    </source>
</reference>
<feature type="transmembrane region" description="Helical" evidence="1">
    <location>
        <begin position="121"/>
        <end position="145"/>
    </location>
</feature>
<sequence>MKKNVFIIFYIVNLIVLLLIMLPILSKRDWWMLLLMLLYAAIIATLYFSTLFGVKKGLLYALFVWISVYSIMSYGSLLPFIKSGGAYEHLLYMAIASLWLVSIAIIQAFTYQMPLAMRTVFSFFIIIVIHFFIIPIFALFNRYYIGDFSYYHFEIQLSGYFIIIGFSIIYYIILLFLEMIWLVKYSITLQNYMIGVFVSIMSIPIIVALRVGLWETGVVAFFIMMSIIVVSKTKVEEGS</sequence>
<keyword evidence="1" id="KW-0472">Membrane</keyword>
<dbReference type="RefSeq" id="WP_087680250.1">
    <property type="nucleotide sequence ID" value="NZ_JBCEWA010000007.1"/>
</dbReference>
<feature type="transmembrane region" description="Helical" evidence="1">
    <location>
        <begin position="58"/>
        <end position="77"/>
    </location>
</feature>
<feature type="transmembrane region" description="Helical" evidence="1">
    <location>
        <begin position="7"/>
        <end position="25"/>
    </location>
</feature>
<evidence type="ECO:0000313" key="3">
    <source>
        <dbReference type="Proteomes" id="UP001398420"/>
    </source>
</evidence>
<feature type="transmembrane region" description="Helical" evidence="1">
    <location>
        <begin position="31"/>
        <end position="51"/>
    </location>
</feature>
<feature type="transmembrane region" description="Helical" evidence="1">
    <location>
        <begin position="89"/>
        <end position="109"/>
    </location>
</feature>
<comment type="caution">
    <text evidence="2">The sequence shown here is derived from an EMBL/GenBank/DDBJ whole genome shotgun (WGS) entry which is preliminary data.</text>
</comment>
<accession>A0ABU9LQM9</accession>
<gene>
    <name evidence="2" type="ORF">AAF454_10615</name>
</gene>
<keyword evidence="1" id="KW-1133">Transmembrane helix</keyword>
<feature type="transmembrane region" description="Helical" evidence="1">
    <location>
        <begin position="213"/>
        <end position="231"/>
    </location>
</feature>
<keyword evidence="3" id="KW-1185">Reference proteome</keyword>
<evidence type="ECO:0000256" key="1">
    <source>
        <dbReference type="SAM" id="Phobius"/>
    </source>
</evidence>
<name>A0ABU9LQM9_9BACL</name>
<keyword evidence="1" id="KW-0812">Transmembrane</keyword>
<protein>
    <submittedName>
        <fullName evidence="2">Uncharacterized protein</fullName>
    </submittedName>
</protein>
<dbReference type="Proteomes" id="UP001398420">
    <property type="component" value="Unassembled WGS sequence"/>
</dbReference>
<feature type="transmembrane region" description="Helical" evidence="1">
    <location>
        <begin position="189"/>
        <end position="207"/>
    </location>
</feature>
<dbReference type="EMBL" id="JBCEWA010000007">
    <property type="protein sequence ID" value="MEL5988851.1"/>
    <property type="molecule type" value="Genomic_DNA"/>
</dbReference>
<proteinExistence type="predicted"/>
<evidence type="ECO:0000313" key="2">
    <source>
        <dbReference type="EMBL" id="MEL5988851.1"/>
    </source>
</evidence>